<accession>A0ABV8JU83</accession>
<dbReference type="InterPro" id="IPR020941">
    <property type="entry name" value="SUFU-like_domain"/>
</dbReference>
<name>A0ABV8JU83_9BACL</name>
<proteinExistence type="predicted"/>
<keyword evidence="3" id="KW-1185">Reference proteome</keyword>
<organism evidence="2 3">
    <name type="scientific">Paenibacillus xanthanilyticus</name>
    <dbReference type="NCBI Taxonomy" id="1783531"/>
    <lineage>
        <taxon>Bacteria</taxon>
        <taxon>Bacillati</taxon>
        <taxon>Bacillota</taxon>
        <taxon>Bacilli</taxon>
        <taxon>Bacillales</taxon>
        <taxon>Paenibacillaceae</taxon>
        <taxon>Paenibacillus</taxon>
    </lineage>
</organism>
<evidence type="ECO:0000313" key="3">
    <source>
        <dbReference type="Proteomes" id="UP001595715"/>
    </source>
</evidence>
<reference evidence="3" key="1">
    <citation type="journal article" date="2019" name="Int. J. Syst. Evol. Microbiol.">
        <title>The Global Catalogue of Microorganisms (GCM) 10K type strain sequencing project: providing services to taxonomists for standard genome sequencing and annotation.</title>
        <authorList>
            <consortium name="The Broad Institute Genomics Platform"/>
            <consortium name="The Broad Institute Genome Sequencing Center for Infectious Disease"/>
            <person name="Wu L."/>
            <person name="Ma J."/>
        </authorList>
    </citation>
    <scope>NUCLEOTIDE SEQUENCE [LARGE SCALE GENOMIC DNA]</scope>
    <source>
        <strain evidence="3">IBRC-M 10987</strain>
    </source>
</reference>
<feature type="domain" description="Suppressor of fused-like" evidence="1">
    <location>
        <begin position="59"/>
        <end position="233"/>
    </location>
</feature>
<gene>
    <name evidence="2" type="ORF">ACFOZ8_00170</name>
</gene>
<sequence>MSNQEVSASGIPIYRHEAKEREIDFAAGDEQAIARITAHVEQHIGPVANVFHEIVSDLVHIDILFVPPTPQRNYHTLVTCGMSNRPMTVPEGAENFRFAELMLCLPPSWPMSEEAFRNEEHYWPVRMLKMLARLPHEYGTWLYHAHTIPNGDPAEPYARNTKLAGMLVELPTIVDDLHAFFTLNMEPDKDVHFFSLIPLYAEEMDLKLSKGTEALRVKLDQAGVNEVVQLDRKNVAKKKLFGLF</sequence>
<dbReference type="Pfam" id="PF05076">
    <property type="entry name" value="SUFU"/>
    <property type="match status" value="1"/>
</dbReference>
<comment type="caution">
    <text evidence="2">The sequence shown here is derived from an EMBL/GenBank/DDBJ whole genome shotgun (WGS) entry which is preliminary data.</text>
</comment>
<protein>
    <submittedName>
        <fullName evidence="2">Suppressor of fused domain protein</fullName>
    </submittedName>
</protein>
<dbReference type="RefSeq" id="WP_377716446.1">
    <property type="nucleotide sequence ID" value="NZ_JBHSAM010000001.1"/>
</dbReference>
<dbReference type="EMBL" id="JBHSAM010000001">
    <property type="protein sequence ID" value="MFC4098070.1"/>
    <property type="molecule type" value="Genomic_DNA"/>
</dbReference>
<dbReference type="Proteomes" id="UP001595715">
    <property type="component" value="Unassembled WGS sequence"/>
</dbReference>
<evidence type="ECO:0000259" key="1">
    <source>
        <dbReference type="Pfam" id="PF05076"/>
    </source>
</evidence>
<evidence type="ECO:0000313" key="2">
    <source>
        <dbReference type="EMBL" id="MFC4098070.1"/>
    </source>
</evidence>